<dbReference type="AlphaFoldDB" id="A0A919MXJ7"/>
<evidence type="ECO:0000256" key="1">
    <source>
        <dbReference type="SAM" id="MobiDB-lite"/>
    </source>
</evidence>
<sequence length="382" mass="40523">MATRLPDPHKSNALFVGAANFASDAITDLPSVANNISALAEALTAPTAGVVDPARCRQLINPRTQDEVGAALDETVNAASDTAIVYYAGHGLLTPRGALHLAVANTDPDRVTYTAVPIEWLRLALAESPAKNRILILDCCFSGHAATAMTSVSSALTAAIDISGTYTVTSAPANSTSIAPPGDRFTAFTGELLRVLRDGIPGAGDLLSMRDIYTALVRGLHARSMPRPQHLGTGLADHIALGPNVADSPTLSPVRPAGTPPEQDMLRSKAQSSTSPADSEVLEKQFHEALVNGYRAMKREINYNATIYIRMISTSGGLGAARQLLHASSVSSGFTTLWEKGRLDLTVEAFVLQEPWSALFTDEELQIARDRLAEYGYHPAGL</sequence>
<protein>
    <recommendedName>
        <fullName evidence="2">Peptidase C14 caspase domain-containing protein</fullName>
    </recommendedName>
</protein>
<feature type="domain" description="Peptidase C14 caspase" evidence="2">
    <location>
        <begin position="13"/>
        <end position="214"/>
    </location>
</feature>
<dbReference type="EMBL" id="BOMV01000035">
    <property type="protein sequence ID" value="GIE95810.1"/>
    <property type="molecule type" value="Genomic_DNA"/>
</dbReference>
<accession>A0A919MXJ7</accession>
<dbReference type="NCBIfam" id="NF047832">
    <property type="entry name" value="caspase_w_EACC1"/>
    <property type="match status" value="1"/>
</dbReference>
<dbReference type="GO" id="GO:0006508">
    <property type="term" value="P:proteolysis"/>
    <property type="evidence" value="ECO:0007669"/>
    <property type="project" value="InterPro"/>
</dbReference>
<dbReference type="SUPFAM" id="SSF52129">
    <property type="entry name" value="Caspase-like"/>
    <property type="match status" value="1"/>
</dbReference>
<dbReference type="Pfam" id="PF00656">
    <property type="entry name" value="Peptidase_C14"/>
    <property type="match status" value="1"/>
</dbReference>
<feature type="region of interest" description="Disordered" evidence="1">
    <location>
        <begin position="246"/>
        <end position="279"/>
    </location>
</feature>
<reference evidence="3" key="1">
    <citation type="submission" date="2021-01" db="EMBL/GenBank/DDBJ databases">
        <title>Whole genome shotgun sequence of Actinoplanes rishiriensis NBRC 108556.</title>
        <authorList>
            <person name="Komaki H."/>
            <person name="Tamura T."/>
        </authorList>
    </citation>
    <scope>NUCLEOTIDE SEQUENCE</scope>
    <source>
        <strain evidence="3">NBRC 108556</strain>
    </source>
</reference>
<proteinExistence type="predicted"/>
<dbReference type="InterPro" id="IPR011600">
    <property type="entry name" value="Pept_C14_caspase"/>
</dbReference>
<evidence type="ECO:0000313" key="3">
    <source>
        <dbReference type="EMBL" id="GIE95810.1"/>
    </source>
</evidence>
<organism evidence="3 4">
    <name type="scientific">Paractinoplanes rishiriensis</name>
    <dbReference type="NCBI Taxonomy" id="1050105"/>
    <lineage>
        <taxon>Bacteria</taxon>
        <taxon>Bacillati</taxon>
        <taxon>Actinomycetota</taxon>
        <taxon>Actinomycetes</taxon>
        <taxon>Micromonosporales</taxon>
        <taxon>Micromonosporaceae</taxon>
        <taxon>Paractinoplanes</taxon>
    </lineage>
</organism>
<name>A0A919MXJ7_9ACTN</name>
<dbReference type="Proteomes" id="UP000636960">
    <property type="component" value="Unassembled WGS sequence"/>
</dbReference>
<evidence type="ECO:0000313" key="4">
    <source>
        <dbReference type="Proteomes" id="UP000636960"/>
    </source>
</evidence>
<evidence type="ECO:0000259" key="2">
    <source>
        <dbReference type="Pfam" id="PF00656"/>
    </source>
</evidence>
<dbReference type="GO" id="GO:0004197">
    <property type="term" value="F:cysteine-type endopeptidase activity"/>
    <property type="evidence" value="ECO:0007669"/>
    <property type="project" value="InterPro"/>
</dbReference>
<dbReference type="RefSeq" id="WP_203782099.1">
    <property type="nucleotide sequence ID" value="NZ_BOMV01000035.1"/>
</dbReference>
<comment type="caution">
    <text evidence="3">The sequence shown here is derived from an EMBL/GenBank/DDBJ whole genome shotgun (WGS) entry which is preliminary data.</text>
</comment>
<keyword evidence="4" id="KW-1185">Reference proteome</keyword>
<gene>
    <name evidence="3" type="ORF">Ari01nite_32750</name>
</gene>
<dbReference type="InterPro" id="IPR029030">
    <property type="entry name" value="Caspase-like_dom_sf"/>
</dbReference>
<dbReference type="Gene3D" id="3.40.50.1460">
    <property type="match status" value="1"/>
</dbReference>